<reference evidence="3 4" key="1">
    <citation type="submission" date="2019-10" db="EMBL/GenBank/DDBJ databases">
        <title>Paraburkholderia sp. isolated from nodules of Mimosa pudica from Brazilian Atlantic Forest soils.</title>
        <authorList>
            <person name="Paulitsch F."/>
            <person name="Hungria M."/>
            <person name="Dall'Agnol R."/>
        </authorList>
    </citation>
    <scope>NUCLEOTIDE SEQUENCE [LARGE SCALE GENOMIC DNA]</scope>
    <source>
        <strain evidence="3 4">CNPSo 3157</strain>
    </source>
</reference>
<dbReference type="GO" id="GO:0004803">
    <property type="term" value="F:transposase activity"/>
    <property type="evidence" value="ECO:0007669"/>
    <property type="project" value="InterPro"/>
</dbReference>
<protein>
    <submittedName>
        <fullName evidence="3">IS1634 family transposase</fullName>
    </submittedName>
</protein>
<dbReference type="EMBL" id="WHNP01000011">
    <property type="protein sequence ID" value="MPW18085.1"/>
    <property type="molecule type" value="Genomic_DNA"/>
</dbReference>
<comment type="caution">
    <text evidence="3">The sequence shown here is derived from an EMBL/GenBank/DDBJ whole genome shotgun (WGS) entry which is preliminary data.</text>
</comment>
<accession>A0A7X1NA26</accession>
<dbReference type="NCBIfam" id="NF033559">
    <property type="entry name" value="transpos_IS1634"/>
    <property type="match status" value="1"/>
</dbReference>
<evidence type="ECO:0000259" key="2">
    <source>
        <dbReference type="Pfam" id="PF01609"/>
    </source>
</evidence>
<gene>
    <name evidence="3" type="ORF">GCT13_14325</name>
</gene>
<dbReference type="Pfam" id="PF01609">
    <property type="entry name" value="DDE_Tnp_1"/>
    <property type="match status" value="1"/>
</dbReference>
<dbReference type="AlphaFoldDB" id="A0A7X1NA26"/>
<evidence type="ECO:0000313" key="4">
    <source>
        <dbReference type="Proteomes" id="UP000484381"/>
    </source>
</evidence>
<organism evidence="3 4">
    <name type="scientific">Paraburkholderia franconis</name>
    <dbReference type="NCBI Taxonomy" id="2654983"/>
    <lineage>
        <taxon>Bacteria</taxon>
        <taxon>Pseudomonadati</taxon>
        <taxon>Pseudomonadota</taxon>
        <taxon>Betaproteobacteria</taxon>
        <taxon>Burkholderiales</taxon>
        <taxon>Burkholderiaceae</taxon>
        <taxon>Paraburkholderia</taxon>
    </lineage>
</organism>
<dbReference type="Proteomes" id="UP000484381">
    <property type="component" value="Unassembled WGS sequence"/>
</dbReference>
<evidence type="ECO:0000256" key="1">
    <source>
        <dbReference type="SAM" id="MobiDB-lite"/>
    </source>
</evidence>
<feature type="domain" description="Transposase IS4-like" evidence="2">
    <location>
        <begin position="227"/>
        <end position="506"/>
    </location>
</feature>
<sequence>MFLKRTQRIKDGKTHHYWSVVENRRLLNGKVVQRQVLYLGEINDSQQLAWRKTIEVFDEGTKRQIALFAEGTLPVDDAKVIGVRLSEMQLKRPRQWGACWLSCVLWQQLGMDEFWSARLPASRKGTRWLQVLQTLVAYRLIDPGSEWRLHRHWFTSSAMADLLEADFALAGKDTLYRCLDKLLPHKDALMLFLKQRWGELFGASFDVLLYDLTSTYFESDTPREAPDKRQYGYSRDKRGDCRQVVIGLIVTPEGFPLSYEVLAGNAADCTTLSDLLKRIESRYGKANRIWVMDRGIPTEETLAQMREMGASYLVGTPKGRLSKLEQSFLSASWEQVRDGVQVKRLPHESETYVLAVSEQRIGKERSMRQRRLKRYVQRLKQLQEQSLTRDHLMMKVGAAKQDAGRAAGLIKLRLPQSHEVVTADTFRFELDRIKLREVRRREGRYLLRTNLSDHDPAQLWTFYTQLTEVEQVFKERKHDLSIRPIYHSKEERIEAHIFVAFLAYCLQVTLKYQLKRAAPGLTPRAALDTFKTMQMVDVHLPTTDGRHLILSRYTQPEPEHRLLLDHLRLKLPAQPPPKITARPSAVPAPETYAL</sequence>
<dbReference type="SUPFAM" id="SSF53098">
    <property type="entry name" value="Ribonuclease H-like"/>
    <property type="match status" value="1"/>
</dbReference>
<dbReference type="GO" id="GO:0006313">
    <property type="term" value="P:DNA transposition"/>
    <property type="evidence" value="ECO:0007669"/>
    <property type="project" value="InterPro"/>
</dbReference>
<dbReference type="InterPro" id="IPR002559">
    <property type="entry name" value="Transposase_11"/>
</dbReference>
<dbReference type="GO" id="GO:0003677">
    <property type="term" value="F:DNA binding"/>
    <property type="evidence" value="ECO:0007669"/>
    <property type="project" value="InterPro"/>
</dbReference>
<dbReference type="InterPro" id="IPR012337">
    <property type="entry name" value="RNaseH-like_sf"/>
</dbReference>
<proteinExistence type="predicted"/>
<dbReference type="InterPro" id="IPR047654">
    <property type="entry name" value="IS1634_transpos"/>
</dbReference>
<keyword evidence="4" id="KW-1185">Reference proteome</keyword>
<dbReference type="RefSeq" id="WP_152759058.1">
    <property type="nucleotide sequence ID" value="NZ_WHNP01000011.1"/>
</dbReference>
<name>A0A7X1NA26_9BURK</name>
<evidence type="ECO:0000313" key="3">
    <source>
        <dbReference type="EMBL" id="MPW18085.1"/>
    </source>
</evidence>
<dbReference type="PANTHER" id="PTHR34614:SF2">
    <property type="entry name" value="TRANSPOSASE IS4-LIKE DOMAIN-CONTAINING PROTEIN"/>
    <property type="match status" value="1"/>
</dbReference>
<dbReference type="PANTHER" id="PTHR34614">
    <property type="match status" value="1"/>
</dbReference>
<feature type="region of interest" description="Disordered" evidence="1">
    <location>
        <begin position="575"/>
        <end position="594"/>
    </location>
</feature>